<accession>A0A1Q9DFN4</accession>
<dbReference type="AlphaFoldDB" id="A0A1Q9DFN4"/>
<sequence length="277" mass="29669">MAGSTVCRALATYTSASARCIALLPDMSPSACALLRSHAGPHAGAWLTATPADPATTLSPQAMQLAFSCALTLGRTRVADDRLRLDLVIYGASPMGGALRCDATLVSLRVAERRKRAAYPELISGGPQRLLVLRSSEIGGRWNEAVQQLVRDLVPVRAQRAPPALPTAATSAWTRRWWTALAVAVQQAVSSTRPHTRASSRVKAPAIVGRDASSELPRRPSTSETRWRNEHLRPRCLPTEPSAAGPAPALHELLALADARIRPTANWATASHVPARR</sequence>
<organism evidence="2 3">
    <name type="scientific">Symbiodinium microadriaticum</name>
    <name type="common">Dinoflagellate</name>
    <name type="synonym">Zooxanthella microadriatica</name>
    <dbReference type="NCBI Taxonomy" id="2951"/>
    <lineage>
        <taxon>Eukaryota</taxon>
        <taxon>Sar</taxon>
        <taxon>Alveolata</taxon>
        <taxon>Dinophyceae</taxon>
        <taxon>Suessiales</taxon>
        <taxon>Symbiodiniaceae</taxon>
        <taxon>Symbiodinium</taxon>
    </lineage>
</organism>
<dbReference type="Proteomes" id="UP000186817">
    <property type="component" value="Unassembled WGS sequence"/>
</dbReference>
<dbReference type="EMBL" id="LSRX01000562">
    <property type="protein sequence ID" value="OLP94004.1"/>
    <property type="molecule type" value="Genomic_DNA"/>
</dbReference>
<proteinExistence type="predicted"/>
<protein>
    <submittedName>
        <fullName evidence="2">Uncharacterized protein</fullName>
    </submittedName>
</protein>
<gene>
    <name evidence="2" type="ORF">AK812_SmicGene24015</name>
</gene>
<reference evidence="2 3" key="1">
    <citation type="submission" date="2016-02" db="EMBL/GenBank/DDBJ databases">
        <title>Genome analysis of coral dinoflagellate symbionts highlights evolutionary adaptations to a symbiotic lifestyle.</title>
        <authorList>
            <person name="Aranda M."/>
            <person name="Li Y."/>
            <person name="Liew Y.J."/>
            <person name="Baumgarten S."/>
            <person name="Simakov O."/>
            <person name="Wilson M."/>
            <person name="Piel J."/>
            <person name="Ashoor H."/>
            <person name="Bougouffa S."/>
            <person name="Bajic V.B."/>
            <person name="Ryu T."/>
            <person name="Ravasi T."/>
            <person name="Bayer T."/>
            <person name="Micklem G."/>
            <person name="Kim H."/>
            <person name="Bhak J."/>
            <person name="Lajeunesse T.C."/>
            <person name="Voolstra C.R."/>
        </authorList>
    </citation>
    <scope>NUCLEOTIDE SEQUENCE [LARGE SCALE GENOMIC DNA]</scope>
    <source>
        <strain evidence="2 3">CCMP2467</strain>
    </source>
</reference>
<keyword evidence="3" id="KW-1185">Reference proteome</keyword>
<evidence type="ECO:0000313" key="3">
    <source>
        <dbReference type="Proteomes" id="UP000186817"/>
    </source>
</evidence>
<feature type="region of interest" description="Disordered" evidence="1">
    <location>
        <begin position="194"/>
        <end position="244"/>
    </location>
</feature>
<evidence type="ECO:0000313" key="2">
    <source>
        <dbReference type="EMBL" id="OLP94004.1"/>
    </source>
</evidence>
<name>A0A1Q9DFN4_SYMMI</name>
<comment type="caution">
    <text evidence="2">The sequence shown here is derived from an EMBL/GenBank/DDBJ whole genome shotgun (WGS) entry which is preliminary data.</text>
</comment>
<evidence type="ECO:0000256" key="1">
    <source>
        <dbReference type="SAM" id="MobiDB-lite"/>
    </source>
</evidence>